<gene>
    <name evidence="1" type="ORF">MSAN_02400600</name>
</gene>
<dbReference type="AlphaFoldDB" id="A0A8H7CE82"/>
<dbReference type="Proteomes" id="UP000623467">
    <property type="component" value="Unassembled WGS sequence"/>
</dbReference>
<name>A0A8H7CE82_9AGAR</name>
<proteinExistence type="predicted"/>
<evidence type="ECO:0000313" key="2">
    <source>
        <dbReference type="Proteomes" id="UP000623467"/>
    </source>
</evidence>
<reference evidence="1" key="1">
    <citation type="submission" date="2020-05" db="EMBL/GenBank/DDBJ databases">
        <title>Mycena genomes resolve the evolution of fungal bioluminescence.</title>
        <authorList>
            <person name="Tsai I.J."/>
        </authorList>
    </citation>
    <scope>NUCLEOTIDE SEQUENCE</scope>
    <source>
        <strain evidence="1">160909Yilan</strain>
    </source>
</reference>
<sequence>MANVPSPWPSPSVLETLVQNSSGYFIYASTIIKFIDDTNYRPTERLAIVEDGSKESPFDALDQLYMTILCSVARLSELIPILCAIANFRLSVGWIEQLFGLADGDAQLLLRGLHSVLNVPSNNKDVIHSHHASFLDFLNNPTRSRNFYIGGPLNRMDLALSLLKFCERRLEGRWIIPYRRALRGNLIPFNVSLPPSPWLPPMIARLNPCPLMACLQVGYTSDPQSLGWIFRWLPEQPSAPLDVIQAWEDYAYTSFFGGLRPPISHPHLATYADHSFLPSPDFICVFLPVVFDLGLTWAEFRTMICTHRPIVARTEFRWPFLGKSEVHRWPSQDLAKRHLQMIKNYVDTGGSPEAIHRYDPRFMLPYLLCPAHG</sequence>
<comment type="caution">
    <text evidence="1">The sequence shown here is derived from an EMBL/GenBank/DDBJ whole genome shotgun (WGS) entry which is preliminary data.</text>
</comment>
<evidence type="ECO:0000313" key="1">
    <source>
        <dbReference type="EMBL" id="KAF7333985.1"/>
    </source>
</evidence>
<protein>
    <submittedName>
        <fullName evidence="1">WD40 repeat-like protein</fullName>
    </submittedName>
</protein>
<dbReference type="OrthoDB" id="3262196at2759"/>
<organism evidence="1 2">
    <name type="scientific">Mycena sanguinolenta</name>
    <dbReference type="NCBI Taxonomy" id="230812"/>
    <lineage>
        <taxon>Eukaryota</taxon>
        <taxon>Fungi</taxon>
        <taxon>Dikarya</taxon>
        <taxon>Basidiomycota</taxon>
        <taxon>Agaricomycotina</taxon>
        <taxon>Agaricomycetes</taxon>
        <taxon>Agaricomycetidae</taxon>
        <taxon>Agaricales</taxon>
        <taxon>Marasmiineae</taxon>
        <taxon>Mycenaceae</taxon>
        <taxon>Mycena</taxon>
    </lineage>
</organism>
<keyword evidence="2" id="KW-1185">Reference proteome</keyword>
<accession>A0A8H7CE82</accession>
<dbReference type="EMBL" id="JACAZH010000050">
    <property type="protein sequence ID" value="KAF7333985.1"/>
    <property type="molecule type" value="Genomic_DNA"/>
</dbReference>